<feature type="region of interest" description="Disordered" evidence="1">
    <location>
        <begin position="142"/>
        <end position="208"/>
    </location>
</feature>
<evidence type="ECO:0000313" key="2">
    <source>
        <dbReference type="EMBL" id="KAG2495597.1"/>
    </source>
</evidence>
<organism evidence="2 3">
    <name type="scientific">Edaphochlamys debaryana</name>
    <dbReference type="NCBI Taxonomy" id="47281"/>
    <lineage>
        <taxon>Eukaryota</taxon>
        <taxon>Viridiplantae</taxon>
        <taxon>Chlorophyta</taxon>
        <taxon>core chlorophytes</taxon>
        <taxon>Chlorophyceae</taxon>
        <taxon>CS clade</taxon>
        <taxon>Chlamydomonadales</taxon>
        <taxon>Chlamydomonadales incertae sedis</taxon>
        <taxon>Edaphochlamys</taxon>
    </lineage>
</organism>
<comment type="caution">
    <text evidence="2">The sequence shown here is derived from an EMBL/GenBank/DDBJ whole genome shotgun (WGS) entry which is preliminary data.</text>
</comment>
<feature type="compositionally biased region" description="Low complexity" evidence="1">
    <location>
        <begin position="155"/>
        <end position="178"/>
    </location>
</feature>
<feature type="region of interest" description="Disordered" evidence="1">
    <location>
        <begin position="1216"/>
        <end position="1240"/>
    </location>
</feature>
<feature type="region of interest" description="Disordered" evidence="1">
    <location>
        <begin position="236"/>
        <end position="300"/>
    </location>
</feature>
<gene>
    <name evidence="2" type="ORF">HYH03_006197</name>
</gene>
<feature type="compositionally biased region" description="Low complexity" evidence="1">
    <location>
        <begin position="374"/>
        <end position="385"/>
    </location>
</feature>
<proteinExistence type="predicted"/>
<name>A0A836C172_9CHLO</name>
<dbReference type="EMBL" id="JAEHOE010000023">
    <property type="protein sequence ID" value="KAG2495597.1"/>
    <property type="molecule type" value="Genomic_DNA"/>
</dbReference>
<protein>
    <submittedName>
        <fullName evidence="2">Uncharacterized protein</fullName>
    </submittedName>
</protein>
<feature type="region of interest" description="Disordered" evidence="1">
    <location>
        <begin position="351"/>
        <end position="425"/>
    </location>
</feature>
<feature type="compositionally biased region" description="Pro residues" evidence="1">
    <location>
        <begin position="405"/>
        <end position="417"/>
    </location>
</feature>
<keyword evidence="3" id="KW-1185">Reference proteome</keyword>
<sequence>MRRGSLEVTSMRQLHLASQTDHSPFVTPVSSVAQLETLLDDIVIEDLVSAQRAQTFSRAIPEAASEGLMAGRGQVRRVPGASSSLTCLANPPPRGVAGAAVAASAIRSDGPPWPLRPQLESPLPMPRPADSAAALRAFLIDDQPRPAGPWSSRGSSALQQPSPLASQLQRPSLQQPQQGDLSHPHPELPAPAASAPGSRRPAPAATAAAATATAAATISRAHGSVQYDGVVLGYESDSESCTPNRQSLESESAARSGSDVTPSGEPASFGFSESTTAPTTNAPPTPLAFAAGERSSDSDSVPLAKLTCATAVAPARDSISAASERPLQGSLLFSLRKAATEVVSHLRALGSSRSGSRASTVTGMAPSACSSAVTTPRAGAGAARPSGEGFGRSVFGSMRRRPALASPPPPQAAPPPASHLGRSARSALASPMALGFSTAEGAMSAGCAVGACTAPGGGGRSSTADGSDAYSAPLPSPWTGLAGDAARAESGLPTPDPSCTDGMGAGTQYRPSTLPAGRGSFFFEEGAQSSEANALPDMWDLATVGDGDDSSADTLVQMYGVMAAATGVQGRAPRVPSAAAAVYRTAPVATEPGVTAEPPCARSVPRVRSSTHAHIAGSHTATGFFSPPVSGVVGSTGGAPRRVAAAAAMALSANGYCGGGSTGAVPQWRAHDAEQLYVINELVQQARASAAAAVPARPAPHHHHHAPPSHHHHHHLQHRDRFNPAALPLQQADAASLAAAVTSTSAHPHLPFAGNAACGGLQLADGVCASAPASVASAAPASFISSLLSSGQTTLPGSAAASYPMSALYGNSSHPADASAADRHNSAASARAAAAAFSVPRLPTGGGFGRVSLYGGEDGPELAMMWPLVMPTPVPAVLGANPDEVRDATCPFVLAVLASCGCANGGGVSSCCGVCGGRGDDSGSLGLLGAALAAAPRAHHASPASATAPCATAAGRAPSASPAAALPPAAVNAMLSGVQLATVPLGGAGCQAATLRLPLLPAMQCVNVFTAADGAVGPATSLLAVPASMAAELQTLFADRVEAQLTSLLDLASAGGSVSGRSSLSGSVGRRSVDGGSEAVALRVRQDLAALRAPTALCPPWALSGPVWAACRSEWRSAMQPLLADICYLLLCVPNCFAHGIVEWDRAMYVETLARLLAQLERHRLWQTISVLLEYCTRQGVALLYQGEAVGAGSLTAERVRSLLEGALHDEISIKAMDPAPGHGQDGDLSSGNPWSLAPDDMGAGLDSSLGAGGGGGCGRSRRASVATVLRPDAADAATAMTLQAWRRRSVDTPAMMATRAAAATAYTAAVNAGSLAAAGGAAAAAALPPGAACVLPPIPPPVRGLRSQASIGRVFGRVMSRLAGGEAEAEAEPAPAPAAARGLGHVIETTAVVLAFAGVMLQGLV</sequence>
<evidence type="ECO:0000313" key="3">
    <source>
        <dbReference type="Proteomes" id="UP000612055"/>
    </source>
</evidence>
<dbReference type="OrthoDB" id="547477at2759"/>
<feature type="region of interest" description="Disordered" evidence="1">
    <location>
        <begin position="455"/>
        <end position="504"/>
    </location>
</feature>
<evidence type="ECO:0000256" key="1">
    <source>
        <dbReference type="SAM" id="MobiDB-lite"/>
    </source>
</evidence>
<feature type="region of interest" description="Disordered" evidence="1">
    <location>
        <begin position="689"/>
        <end position="719"/>
    </location>
</feature>
<feature type="region of interest" description="Disordered" evidence="1">
    <location>
        <begin position="108"/>
        <end position="128"/>
    </location>
</feature>
<feature type="compositionally biased region" description="Polar residues" evidence="1">
    <location>
        <begin position="239"/>
        <end position="261"/>
    </location>
</feature>
<dbReference type="Proteomes" id="UP000612055">
    <property type="component" value="Unassembled WGS sequence"/>
</dbReference>
<reference evidence="2" key="1">
    <citation type="journal article" date="2020" name="bioRxiv">
        <title>Comparative genomics of Chlamydomonas.</title>
        <authorList>
            <person name="Craig R.J."/>
            <person name="Hasan A.R."/>
            <person name="Ness R.W."/>
            <person name="Keightley P.D."/>
        </authorList>
    </citation>
    <scope>NUCLEOTIDE SEQUENCE</scope>
    <source>
        <strain evidence="2">CCAP 11/70</strain>
    </source>
</reference>
<feature type="compositionally biased region" description="Low complexity" evidence="1">
    <location>
        <begin position="190"/>
        <end position="208"/>
    </location>
</feature>
<feature type="compositionally biased region" description="Basic residues" evidence="1">
    <location>
        <begin position="699"/>
        <end position="718"/>
    </location>
</feature>
<accession>A0A836C172</accession>